<feature type="compositionally biased region" description="Pro residues" evidence="1">
    <location>
        <begin position="321"/>
        <end position="337"/>
    </location>
</feature>
<comment type="caution">
    <text evidence="2">The sequence shown here is derived from an EMBL/GenBank/DDBJ whole genome shotgun (WGS) entry which is preliminary data.</text>
</comment>
<feature type="non-terminal residue" evidence="2">
    <location>
        <position position="526"/>
    </location>
</feature>
<accession>A0AAD5X7F0</accession>
<evidence type="ECO:0000256" key="1">
    <source>
        <dbReference type="SAM" id="MobiDB-lite"/>
    </source>
</evidence>
<dbReference type="EMBL" id="JADGJD010000079">
    <property type="protein sequence ID" value="KAJ3055432.1"/>
    <property type="molecule type" value="Genomic_DNA"/>
</dbReference>
<name>A0AAD5X7F0_9FUNG</name>
<evidence type="ECO:0000313" key="2">
    <source>
        <dbReference type="EMBL" id="KAJ3055432.1"/>
    </source>
</evidence>
<gene>
    <name evidence="2" type="ORF">HK097_010526</name>
</gene>
<evidence type="ECO:0000313" key="3">
    <source>
        <dbReference type="Proteomes" id="UP001212841"/>
    </source>
</evidence>
<feature type="compositionally biased region" description="Low complexity" evidence="1">
    <location>
        <begin position="406"/>
        <end position="464"/>
    </location>
</feature>
<proteinExistence type="predicted"/>
<dbReference type="Proteomes" id="UP001212841">
    <property type="component" value="Unassembled WGS sequence"/>
</dbReference>
<reference evidence="2" key="1">
    <citation type="submission" date="2020-05" db="EMBL/GenBank/DDBJ databases">
        <title>Phylogenomic resolution of chytrid fungi.</title>
        <authorList>
            <person name="Stajich J.E."/>
            <person name="Amses K."/>
            <person name="Simmons R."/>
            <person name="Seto K."/>
            <person name="Myers J."/>
            <person name="Bonds A."/>
            <person name="Quandt C.A."/>
            <person name="Barry K."/>
            <person name="Liu P."/>
            <person name="Grigoriev I."/>
            <person name="Longcore J.E."/>
            <person name="James T.Y."/>
        </authorList>
    </citation>
    <scope>NUCLEOTIDE SEQUENCE</scope>
    <source>
        <strain evidence="2">JEL0318</strain>
    </source>
</reference>
<organism evidence="2 3">
    <name type="scientific">Rhizophlyctis rosea</name>
    <dbReference type="NCBI Taxonomy" id="64517"/>
    <lineage>
        <taxon>Eukaryota</taxon>
        <taxon>Fungi</taxon>
        <taxon>Fungi incertae sedis</taxon>
        <taxon>Chytridiomycota</taxon>
        <taxon>Chytridiomycota incertae sedis</taxon>
        <taxon>Chytridiomycetes</taxon>
        <taxon>Rhizophlyctidales</taxon>
        <taxon>Rhizophlyctidaceae</taxon>
        <taxon>Rhizophlyctis</taxon>
    </lineage>
</organism>
<dbReference type="AlphaFoldDB" id="A0AAD5X7F0"/>
<protein>
    <submittedName>
        <fullName evidence="2">Uncharacterized protein</fullName>
    </submittedName>
</protein>
<feature type="region of interest" description="Disordered" evidence="1">
    <location>
        <begin position="299"/>
        <end position="526"/>
    </location>
</feature>
<feature type="region of interest" description="Disordered" evidence="1">
    <location>
        <begin position="274"/>
        <end position="293"/>
    </location>
</feature>
<feature type="compositionally biased region" description="Polar residues" evidence="1">
    <location>
        <begin position="393"/>
        <end position="405"/>
    </location>
</feature>
<keyword evidence="3" id="KW-1185">Reference proteome</keyword>
<sequence length="526" mass="57428">MATAADLRRQAEDLVRERGVQVGRDVQGDTLGRLVSGAYGQRSSLYSTDSAADEILNNFSSDNEKPSISKPFGSFLRTATTPATANGPASLKIVSMTWSFGEGKDSKSAMPTIESRTIPPPPSRPSTQPDLSSLFATLKEDLTKTIKQELETSSRQQQFRSELATENLQMMIRNEVRSAVQSEMSSVRSIIQEKLSHLSIPSPTQSQPLDAETIRSLLRDELSQFAPSTPPTNTDPSSAHHLSPDILRSLVRTEVRVTIHDELENFFDRLNKAKDSSLPRKPSVGRTVTSDGAPQLAFLNSPFWGGSGSGRNTPPNNSLPATPPTRAPTSPIPPTPSTPTGSAAHGQAYANGNEGSVVGQASGHGHGPEGGIIRQPSRSRQENEGGLVRQHSTHGQHNDNASSVGSTVSHQQQQRQQQHSYPHAQQQQQQYQYPQQQQQQQQQQAYHPHQQPYQSQNQQYQYPSTPQPTSPTSATSYQFPPIASSNHSEGPMTYGSVYPSPHPSDVHRQPSDSRPSINTAPEDFDE</sequence>
<feature type="region of interest" description="Disordered" evidence="1">
    <location>
        <begin position="104"/>
        <end position="129"/>
    </location>
</feature>